<evidence type="ECO:0000313" key="1">
    <source>
        <dbReference type="EMBL" id="QNN64634.1"/>
    </source>
</evidence>
<keyword evidence="2" id="KW-1185">Reference proteome</keyword>
<dbReference type="AlphaFoldDB" id="A0A7G9S9V9"/>
<dbReference type="RefSeq" id="WP_187541633.1">
    <property type="nucleotide sequence ID" value="NZ_CP060717.1"/>
</dbReference>
<dbReference type="Proteomes" id="UP000515955">
    <property type="component" value="Chromosome"/>
</dbReference>
<proteinExistence type="predicted"/>
<protein>
    <submittedName>
        <fullName evidence="1">Uncharacterized protein</fullName>
    </submittedName>
</protein>
<reference evidence="1 2" key="1">
    <citation type="submission" date="2020-08" db="EMBL/GenBank/DDBJ databases">
        <title>Genome sequence of Sphingomonas rhizophila KACC 19189T.</title>
        <authorList>
            <person name="Hyun D.-W."/>
            <person name="Bae J.-W."/>
        </authorList>
    </citation>
    <scope>NUCLEOTIDE SEQUENCE [LARGE SCALE GENOMIC DNA]</scope>
    <source>
        <strain evidence="1 2">KACC 19189</strain>
    </source>
</reference>
<organism evidence="1 2">
    <name type="scientific">Sphingomonas rhizophila</name>
    <dbReference type="NCBI Taxonomy" id="2071607"/>
    <lineage>
        <taxon>Bacteria</taxon>
        <taxon>Pseudomonadati</taxon>
        <taxon>Pseudomonadota</taxon>
        <taxon>Alphaproteobacteria</taxon>
        <taxon>Sphingomonadales</taxon>
        <taxon>Sphingomonadaceae</taxon>
        <taxon>Sphingomonas</taxon>
    </lineage>
</organism>
<dbReference type="KEGG" id="srhi:H9L12_10115"/>
<accession>A0A7G9S9V9</accession>
<name>A0A7G9S9V9_9SPHN</name>
<evidence type="ECO:0000313" key="2">
    <source>
        <dbReference type="Proteomes" id="UP000515955"/>
    </source>
</evidence>
<gene>
    <name evidence="1" type="ORF">H9L12_10115</name>
</gene>
<dbReference type="EMBL" id="CP060717">
    <property type="protein sequence ID" value="QNN64634.1"/>
    <property type="molecule type" value="Genomic_DNA"/>
</dbReference>
<sequence>MNDRWSSLEDPIEAKLGGNVQWRSPLSGDDYAEYRDGEFLDIVDLGHLRSDLADFWPSRGPQWDALGVGPKGQVILVEAKAHVGEMCSPPTGASQASRRRITDNLNACAQLLGAREGHADWSRHFYQIANRLAHLRFLRERGVDAYLVLVNFLNDREMGGPSTPEAWEAAYQVAFHVLGLSKRHPLSRYIVDVYPDVATMRGQE</sequence>